<name>A0A9D4ZKI7_ADICA</name>
<dbReference type="AlphaFoldDB" id="A0A9D4ZKI7"/>
<dbReference type="Proteomes" id="UP000886520">
    <property type="component" value="Chromosome 6"/>
</dbReference>
<accession>A0A9D4ZKI7</accession>
<keyword evidence="3" id="KW-1185">Reference proteome</keyword>
<comment type="caution">
    <text evidence="2">The sequence shown here is derived from an EMBL/GenBank/DDBJ whole genome shotgun (WGS) entry which is preliminary data.</text>
</comment>
<protein>
    <submittedName>
        <fullName evidence="2">Uncharacterized protein</fullName>
    </submittedName>
</protein>
<dbReference type="EMBL" id="JABFUD020000006">
    <property type="protein sequence ID" value="KAI5078894.1"/>
    <property type="molecule type" value="Genomic_DNA"/>
</dbReference>
<sequence length="100" mass="10652">MSSPSPFINMEKDLQGGSPTSAPAAVVPGVIGLAPELATHLHRHSWRNWVGASCHSAAIARVLINGSPLFNPAVIVIESCRVEMPSEHMLHLCSSCEVEL</sequence>
<reference evidence="2" key="1">
    <citation type="submission" date="2021-01" db="EMBL/GenBank/DDBJ databases">
        <title>Adiantum capillus-veneris genome.</title>
        <authorList>
            <person name="Fang Y."/>
            <person name="Liao Q."/>
        </authorList>
    </citation>
    <scope>NUCLEOTIDE SEQUENCE</scope>
    <source>
        <strain evidence="2">H3</strain>
        <tissue evidence="2">Leaf</tissue>
    </source>
</reference>
<organism evidence="2 3">
    <name type="scientific">Adiantum capillus-veneris</name>
    <name type="common">Maidenhair fern</name>
    <dbReference type="NCBI Taxonomy" id="13818"/>
    <lineage>
        <taxon>Eukaryota</taxon>
        <taxon>Viridiplantae</taxon>
        <taxon>Streptophyta</taxon>
        <taxon>Embryophyta</taxon>
        <taxon>Tracheophyta</taxon>
        <taxon>Polypodiopsida</taxon>
        <taxon>Polypodiidae</taxon>
        <taxon>Polypodiales</taxon>
        <taxon>Pteridineae</taxon>
        <taxon>Pteridaceae</taxon>
        <taxon>Vittarioideae</taxon>
        <taxon>Adiantum</taxon>
    </lineage>
</organism>
<feature type="region of interest" description="Disordered" evidence="1">
    <location>
        <begin position="1"/>
        <end position="21"/>
    </location>
</feature>
<evidence type="ECO:0000256" key="1">
    <source>
        <dbReference type="SAM" id="MobiDB-lite"/>
    </source>
</evidence>
<gene>
    <name evidence="2" type="ORF">GOP47_0006565</name>
</gene>
<evidence type="ECO:0000313" key="3">
    <source>
        <dbReference type="Proteomes" id="UP000886520"/>
    </source>
</evidence>
<proteinExistence type="predicted"/>
<evidence type="ECO:0000313" key="2">
    <source>
        <dbReference type="EMBL" id="KAI5078894.1"/>
    </source>
</evidence>